<feature type="compositionally biased region" description="Polar residues" evidence="1">
    <location>
        <begin position="833"/>
        <end position="844"/>
    </location>
</feature>
<feature type="compositionally biased region" description="Polar residues" evidence="1">
    <location>
        <begin position="660"/>
        <end position="672"/>
    </location>
</feature>
<dbReference type="EMBL" id="KQ085883">
    <property type="protein sequence ID" value="KLO20049.1"/>
    <property type="molecule type" value="Genomic_DNA"/>
</dbReference>
<dbReference type="OrthoDB" id="3199820at2759"/>
<evidence type="ECO:0000313" key="3">
    <source>
        <dbReference type="EMBL" id="KLO20049.1"/>
    </source>
</evidence>
<feature type="compositionally biased region" description="Basic and acidic residues" evidence="1">
    <location>
        <begin position="571"/>
        <end position="586"/>
    </location>
</feature>
<feature type="region of interest" description="Disordered" evidence="1">
    <location>
        <begin position="163"/>
        <end position="224"/>
    </location>
</feature>
<reference evidence="3 4" key="1">
    <citation type="submission" date="2015-04" db="EMBL/GenBank/DDBJ databases">
        <title>Complete genome sequence of Schizopora paradoxa KUC8140, a cosmopolitan wood degrader in East Asia.</title>
        <authorList>
            <consortium name="DOE Joint Genome Institute"/>
            <person name="Min B."/>
            <person name="Park H."/>
            <person name="Jang Y."/>
            <person name="Kim J.-J."/>
            <person name="Kim K.H."/>
            <person name="Pangilinan J."/>
            <person name="Lipzen A."/>
            <person name="Riley R."/>
            <person name="Grigoriev I.V."/>
            <person name="Spatafora J.W."/>
            <person name="Choi I.-G."/>
        </authorList>
    </citation>
    <scope>NUCLEOTIDE SEQUENCE [LARGE SCALE GENOMIC DNA]</scope>
    <source>
        <strain evidence="3 4">KUC8140</strain>
    </source>
</reference>
<sequence length="1014" mass="107863">MDGVKTLPLRVLYTVNTSPQYVLAKSQHDVPVNIVQEPAGDINRASSSQVYGRTGLQFCAMALCQSSPEIIPDGTKDYSVYVLDPLEDIQSKARYGSAAANSRGVAVGMGLLSGVLNPHLPTTLQVTGTVIGCDTEDAALEVVISLRQVQAIPSFMHQIPPPHLSSMNPYAVPPPNPKRKQSSSRSKEDASKPIFATNPLPPFSERMSQKAEETMAMSNGPPYHMPPSQFNQHYYYPPHPGYLGQIPPMMPPQYYAPPRDPAKDTVAALLPTPYIGPPKRPPGRPKRSPSPSGIIEITDSPKPTPSITVSESDSASDLLPSSDASDADISSCSTPEPQAPPLDTSAAQNAAILSALSSVSSKVDLTSIGGGAPSPELVNLLKLYLAAIESQSKPPEIINNGSTTSAPAAAPSPSGTESGKENADPSSSSRKSAGKPTGPSSVIPPAAVPLGIGVYNSRTPKNANTEVHKQSENGRKRRLSDCAEKDSQLASNRRAAIASSASGLRQSNVHIGASSGASGPFPSQPALKPPFFARKPFFSATSGSSLTSRKGPYVVPEWARGVPAPSPPRRSTMEDVMDKKSKARKAEKLRKSKSMSRLGGKNHGAQTSPARPTAERSAEMNEFERMLSESLSDAPEPPVEPMKSPKVASSTLTARMPLIAQSSPISGATKSSVLRAFDTSPLRPMRSRTSSGEAPPPSTPLRASSNPDGETEESSSPLFTPSPSIASARKEAPRKLVGFDVPPSPSPTYRRRKPPSPVKVSNNDSEAEDSDSRSNSLPIASDDDFVFKRPATPTTPRPRERFDWKSLDLPPSSPPRTSPVMEPMDLPDDDVEMSTTDTPSSDLMQETEPSSEEGLPSSSSEMPSTPKPNAQRRESNIGTSWPTFPENIDFSDATDMMMFPDLGACPTDFQMPTSLGEVTPSTKAMFEALQNGLGEEDFSEAWKLVNDVMQPPLHSLDQGFGALEQSWFGETKIFEAGSEAASADDGTVDENKGEADLASMAATAFEDLLSGCLV</sequence>
<feature type="compositionally biased region" description="Low complexity" evidence="1">
    <location>
        <begin position="310"/>
        <end position="333"/>
    </location>
</feature>
<feature type="compositionally biased region" description="Basic and acidic residues" evidence="1">
    <location>
        <begin position="613"/>
        <end position="627"/>
    </location>
</feature>
<organism evidence="3 4">
    <name type="scientific">Schizopora paradoxa</name>
    <dbReference type="NCBI Taxonomy" id="27342"/>
    <lineage>
        <taxon>Eukaryota</taxon>
        <taxon>Fungi</taxon>
        <taxon>Dikarya</taxon>
        <taxon>Basidiomycota</taxon>
        <taxon>Agaricomycotina</taxon>
        <taxon>Agaricomycetes</taxon>
        <taxon>Hymenochaetales</taxon>
        <taxon>Schizoporaceae</taxon>
        <taxon>Schizopora</taxon>
    </lineage>
</organism>
<feature type="region of interest" description="Disordered" evidence="1">
    <location>
        <begin position="394"/>
        <end position="884"/>
    </location>
</feature>
<feature type="compositionally biased region" description="Low complexity" evidence="1">
    <location>
        <begin position="401"/>
        <end position="417"/>
    </location>
</feature>
<dbReference type="AlphaFoldDB" id="A0A0H2S7X3"/>
<feature type="compositionally biased region" description="Polar residues" evidence="1">
    <location>
        <begin position="701"/>
        <end position="725"/>
    </location>
</feature>
<feature type="compositionally biased region" description="Low complexity" evidence="1">
    <location>
        <begin position="490"/>
        <end position="502"/>
    </location>
</feature>
<proteinExistence type="predicted"/>
<evidence type="ECO:0000259" key="2">
    <source>
        <dbReference type="Pfam" id="PF25823"/>
    </source>
</evidence>
<feature type="compositionally biased region" description="Low complexity" evidence="1">
    <location>
        <begin position="512"/>
        <end position="526"/>
    </location>
</feature>
<feature type="region of interest" description="Disordered" evidence="1">
    <location>
        <begin position="270"/>
        <end position="346"/>
    </location>
</feature>
<evidence type="ECO:0000256" key="1">
    <source>
        <dbReference type="SAM" id="MobiDB-lite"/>
    </source>
</evidence>
<dbReference type="Proteomes" id="UP000053477">
    <property type="component" value="Unassembled WGS sequence"/>
</dbReference>
<evidence type="ECO:0000313" key="4">
    <source>
        <dbReference type="Proteomes" id="UP000053477"/>
    </source>
</evidence>
<keyword evidence="4" id="KW-1185">Reference proteome</keyword>
<name>A0A0H2S7X3_9AGAM</name>
<gene>
    <name evidence="3" type="ORF">SCHPADRAFT_992167</name>
</gene>
<feature type="compositionally biased region" description="Basic and acidic residues" evidence="1">
    <location>
        <begin position="797"/>
        <end position="806"/>
    </location>
</feature>
<feature type="compositionally biased region" description="Polar residues" evidence="1">
    <location>
        <begin position="539"/>
        <end position="548"/>
    </location>
</feature>
<feature type="compositionally biased region" description="Basic and acidic residues" evidence="1">
    <location>
        <begin position="466"/>
        <end position="487"/>
    </location>
</feature>
<feature type="compositionally biased region" description="Low complexity" evidence="1">
    <location>
        <begin position="846"/>
        <end position="868"/>
    </location>
</feature>
<dbReference type="InterPro" id="IPR057725">
    <property type="entry name" value="Ams2-SPT21_N"/>
</dbReference>
<accession>A0A0H2S7X3</accession>
<dbReference type="InParanoid" id="A0A0H2S7X3"/>
<dbReference type="Pfam" id="PF25823">
    <property type="entry name" value="Ams2-SPT21_N"/>
    <property type="match status" value="1"/>
</dbReference>
<feature type="domain" description="Ams2/SPT21 N-terminal" evidence="2">
    <location>
        <begin position="4"/>
        <end position="87"/>
    </location>
</feature>
<protein>
    <recommendedName>
        <fullName evidence="2">Ams2/SPT21 N-terminal domain-containing protein</fullName>
    </recommendedName>
</protein>
<feature type="compositionally biased region" description="Polar residues" evidence="1">
    <location>
        <begin position="456"/>
        <end position="465"/>
    </location>
</feature>